<name>A0A6A6T571_9PLEO</name>
<evidence type="ECO:0000313" key="4">
    <source>
        <dbReference type="Proteomes" id="UP000799324"/>
    </source>
</evidence>
<reference evidence="3" key="1">
    <citation type="journal article" date="2020" name="Stud. Mycol.">
        <title>101 Dothideomycetes genomes: a test case for predicting lifestyles and emergence of pathogens.</title>
        <authorList>
            <person name="Haridas S."/>
            <person name="Albert R."/>
            <person name="Binder M."/>
            <person name="Bloem J."/>
            <person name="Labutti K."/>
            <person name="Salamov A."/>
            <person name="Andreopoulos B."/>
            <person name="Baker S."/>
            <person name="Barry K."/>
            <person name="Bills G."/>
            <person name="Bluhm B."/>
            <person name="Cannon C."/>
            <person name="Castanera R."/>
            <person name="Culley D."/>
            <person name="Daum C."/>
            <person name="Ezra D."/>
            <person name="Gonzalez J."/>
            <person name="Henrissat B."/>
            <person name="Kuo A."/>
            <person name="Liang C."/>
            <person name="Lipzen A."/>
            <person name="Lutzoni F."/>
            <person name="Magnuson J."/>
            <person name="Mondo S."/>
            <person name="Nolan M."/>
            <person name="Ohm R."/>
            <person name="Pangilinan J."/>
            <person name="Park H.-J."/>
            <person name="Ramirez L."/>
            <person name="Alfaro M."/>
            <person name="Sun H."/>
            <person name="Tritt A."/>
            <person name="Yoshinaga Y."/>
            <person name="Zwiers L.-H."/>
            <person name="Turgeon B."/>
            <person name="Goodwin S."/>
            <person name="Spatafora J."/>
            <person name="Crous P."/>
            <person name="Grigoriev I."/>
        </authorList>
    </citation>
    <scope>NUCLEOTIDE SEQUENCE</scope>
    <source>
        <strain evidence="3">CBS 122681</strain>
    </source>
</reference>
<organism evidence="3 4">
    <name type="scientific">Lophiostoma macrostomum CBS 122681</name>
    <dbReference type="NCBI Taxonomy" id="1314788"/>
    <lineage>
        <taxon>Eukaryota</taxon>
        <taxon>Fungi</taxon>
        <taxon>Dikarya</taxon>
        <taxon>Ascomycota</taxon>
        <taxon>Pezizomycotina</taxon>
        <taxon>Dothideomycetes</taxon>
        <taxon>Pleosporomycetidae</taxon>
        <taxon>Pleosporales</taxon>
        <taxon>Lophiostomataceae</taxon>
        <taxon>Lophiostoma</taxon>
    </lineage>
</organism>
<dbReference type="InterPro" id="IPR050300">
    <property type="entry name" value="GDXG_lipolytic_enzyme"/>
</dbReference>
<dbReference type="Proteomes" id="UP000799324">
    <property type="component" value="Unassembled WGS sequence"/>
</dbReference>
<dbReference type="InterPro" id="IPR029058">
    <property type="entry name" value="AB_hydrolase_fold"/>
</dbReference>
<dbReference type="PANTHER" id="PTHR48081:SF8">
    <property type="entry name" value="ALPHA_BETA HYDROLASE FOLD-3 DOMAIN-CONTAINING PROTEIN-RELATED"/>
    <property type="match status" value="1"/>
</dbReference>
<sequence length="339" mass="37464">MSKTPVFLDPLNQAVADQLATQPPIEDLTIEKFRELFAQLQQHKPLPGVTRTKFEVPFENGVDVFVFKPDGVKGNLPVIFYLHGGGWIAGDVESYDGICRTLALQTGFAVIFPQYTLAPEARYPTQQEQCYATVKWVSQHGHSKGLSQNAFAVVGDSAGGQLTPAVTILCSTRKPIIPIAYQVLMSPVTDLITSDRDTPSEFRFFNGPLLTVPFMRKVIDLYIPHPKDRISELATPQSISAAHAKKQPPTLIINSAVDPLRDDGLLYGQVLEKAGIDCSVLTAHGQLHDSIVFELTRMGPTPVTLVKLISTEIRERLSAVDGKQVVRDTRKRLKRSHKD</sequence>
<dbReference type="InterPro" id="IPR013094">
    <property type="entry name" value="AB_hydrolase_3"/>
</dbReference>
<dbReference type="OrthoDB" id="433474at2759"/>
<gene>
    <name evidence="3" type="ORF">K491DRAFT_472079</name>
</gene>
<dbReference type="EMBL" id="MU004364">
    <property type="protein sequence ID" value="KAF2654437.1"/>
    <property type="molecule type" value="Genomic_DNA"/>
</dbReference>
<dbReference type="Pfam" id="PF07859">
    <property type="entry name" value="Abhydrolase_3"/>
    <property type="match status" value="1"/>
</dbReference>
<accession>A0A6A6T571</accession>
<dbReference type="GO" id="GO:0016787">
    <property type="term" value="F:hydrolase activity"/>
    <property type="evidence" value="ECO:0007669"/>
    <property type="project" value="UniProtKB-KW"/>
</dbReference>
<dbReference type="Gene3D" id="3.40.50.1820">
    <property type="entry name" value="alpha/beta hydrolase"/>
    <property type="match status" value="1"/>
</dbReference>
<evidence type="ECO:0000256" key="1">
    <source>
        <dbReference type="ARBA" id="ARBA00022801"/>
    </source>
</evidence>
<protein>
    <submittedName>
        <fullName evidence="3">Alpha/beta hydrolase fold-3 domain-containing protein</fullName>
    </submittedName>
</protein>
<evidence type="ECO:0000313" key="3">
    <source>
        <dbReference type="EMBL" id="KAF2654437.1"/>
    </source>
</evidence>
<keyword evidence="4" id="KW-1185">Reference proteome</keyword>
<dbReference type="SUPFAM" id="SSF53474">
    <property type="entry name" value="alpha/beta-Hydrolases"/>
    <property type="match status" value="1"/>
</dbReference>
<dbReference type="PANTHER" id="PTHR48081">
    <property type="entry name" value="AB HYDROLASE SUPERFAMILY PROTEIN C4A8.06C"/>
    <property type="match status" value="1"/>
</dbReference>
<feature type="domain" description="Alpha/beta hydrolase fold-3" evidence="2">
    <location>
        <begin position="79"/>
        <end position="289"/>
    </location>
</feature>
<proteinExistence type="predicted"/>
<evidence type="ECO:0000259" key="2">
    <source>
        <dbReference type="Pfam" id="PF07859"/>
    </source>
</evidence>
<keyword evidence="1 3" id="KW-0378">Hydrolase</keyword>
<dbReference type="AlphaFoldDB" id="A0A6A6T571"/>